<feature type="region of interest" description="Disordered" evidence="4">
    <location>
        <begin position="648"/>
        <end position="677"/>
    </location>
</feature>
<dbReference type="InterPro" id="IPR008395">
    <property type="entry name" value="Agenet-like_dom"/>
</dbReference>
<dbReference type="EMBL" id="CAJGYO010000017">
    <property type="protein sequence ID" value="CAD6335179.1"/>
    <property type="molecule type" value="Genomic_DNA"/>
</dbReference>
<keyword evidence="2" id="KW-0341">Growth regulation</keyword>
<evidence type="ECO:0000256" key="2">
    <source>
        <dbReference type="ARBA" id="ARBA00022604"/>
    </source>
</evidence>
<dbReference type="Proteomes" id="UP000604825">
    <property type="component" value="Unassembled WGS sequence"/>
</dbReference>
<feature type="domain" description="Agenet" evidence="5">
    <location>
        <begin position="29"/>
        <end position="99"/>
    </location>
</feature>
<dbReference type="AlphaFoldDB" id="A0A811S0W3"/>
<dbReference type="Pfam" id="PF05641">
    <property type="entry name" value="Agenet"/>
    <property type="match status" value="3"/>
</dbReference>
<evidence type="ECO:0000259" key="5">
    <source>
        <dbReference type="SMART" id="SM00743"/>
    </source>
</evidence>
<evidence type="ECO:0000256" key="4">
    <source>
        <dbReference type="SAM" id="MobiDB-lite"/>
    </source>
</evidence>
<feature type="compositionally biased region" description="Basic and acidic residues" evidence="4">
    <location>
        <begin position="13"/>
        <end position="22"/>
    </location>
</feature>
<feature type="region of interest" description="Disordered" evidence="4">
    <location>
        <begin position="707"/>
        <end position="748"/>
    </location>
</feature>
<organism evidence="6 7">
    <name type="scientific">Miscanthus lutarioriparius</name>
    <dbReference type="NCBI Taxonomy" id="422564"/>
    <lineage>
        <taxon>Eukaryota</taxon>
        <taxon>Viridiplantae</taxon>
        <taxon>Streptophyta</taxon>
        <taxon>Embryophyta</taxon>
        <taxon>Tracheophyta</taxon>
        <taxon>Spermatophyta</taxon>
        <taxon>Magnoliopsida</taxon>
        <taxon>Liliopsida</taxon>
        <taxon>Poales</taxon>
        <taxon>Poaceae</taxon>
        <taxon>PACMAD clade</taxon>
        <taxon>Panicoideae</taxon>
        <taxon>Andropogonodae</taxon>
        <taxon>Andropogoneae</taxon>
        <taxon>Saccharinae</taxon>
        <taxon>Miscanthus</taxon>
    </lineage>
</organism>
<feature type="domain" description="Agenet" evidence="5">
    <location>
        <begin position="103"/>
        <end position="171"/>
    </location>
</feature>
<reference evidence="6" key="1">
    <citation type="submission" date="2020-10" db="EMBL/GenBank/DDBJ databases">
        <authorList>
            <person name="Han B."/>
            <person name="Lu T."/>
            <person name="Zhao Q."/>
            <person name="Huang X."/>
            <person name="Zhao Y."/>
        </authorList>
    </citation>
    <scope>NUCLEOTIDE SEQUENCE</scope>
</reference>
<dbReference type="PANTHER" id="PTHR31917">
    <property type="entry name" value="AGENET DOMAIN-CONTAINING PROTEIN-RELATED"/>
    <property type="match status" value="1"/>
</dbReference>
<evidence type="ECO:0000313" key="7">
    <source>
        <dbReference type="Proteomes" id="UP000604825"/>
    </source>
</evidence>
<feature type="compositionally biased region" description="Polar residues" evidence="4">
    <location>
        <begin position="652"/>
        <end position="671"/>
    </location>
</feature>
<evidence type="ECO:0000256" key="3">
    <source>
        <dbReference type="SAM" id="Coils"/>
    </source>
</evidence>
<keyword evidence="7" id="KW-1185">Reference proteome</keyword>
<keyword evidence="3" id="KW-0175">Coiled coil</keyword>
<dbReference type="SMART" id="SM00743">
    <property type="entry name" value="Agenet"/>
    <property type="match status" value="4"/>
</dbReference>
<dbReference type="PANTHER" id="PTHR31917:SF147">
    <property type="entry name" value="AGENET DOMAIN-CONTAINING PROTEIN"/>
    <property type="match status" value="1"/>
</dbReference>
<keyword evidence="1" id="KW-0813">Transport</keyword>
<feature type="domain" description="Agenet" evidence="5">
    <location>
        <begin position="258"/>
        <end position="326"/>
    </location>
</feature>
<accession>A0A811S0W3</accession>
<dbReference type="OrthoDB" id="938602at2759"/>
<gene>
    <name evidence="6" type="ORF">NCGR_LOCUS59277</name>
</gene>
<evidence type="ECO:0000256" key="1">
    <source>
        <dbReference type="ARBA" id="ARBA00022448"/>
    </source>
</evidence>
<name>A0A811S0W3_9POAL</name>
<dbReference type="CDD" id="cd20406">
    <property type="entry name" value="Tudor_Agenet_AtDUF_rpt2_4"/>
    <property type="match status" value="1"/>
</dbReference>
<comment type="caution">
    <text evidence="6">The sequence shown here is derived from an EMBL/GenBank/DDBJ whole genome shotgun (WGS) entry which is preliminary data.</text>
</comment>
<sequence length="956" mass="105594">MGRGRPRKRRLRSRGDHEAAREEGDDDPALFPVGAEVEVRSNDPGFVGSYYEATVEGYQHSDLSYVVAYSTLSRRDGGDSPLREVAAATNVRPRPPHRPPPRRGFAMHDMVDAFHNGGWWAGVVVSAVPVPPPEADTAQRPRRVYKVCFPTSRELLDFEETALRPSRVFLDDCWVPAAAAKAKNGTPLFREGSQVEVSRSTKTFGKYWSPATVLKVIGASSFLVQYRDVKEDGELVTEILDSQYIRPTRDMVHMDSKYRFAPSSHVEVFREGSWWPGVILEVLDIESTKKYVVKIKSHEADKDDAECTDLLTVDHTQLRPRYDWYHRKWVRCSSEKPVNKGPQSTSRKRPASAVLAMASCNDSVDIASMAPCVDNDSISYESGSHLMEKVNKDVVSEPFWPDLVSNESDPTKHKASTCPEKVVKQQGTILSFKSHLPTKRKTSGYPEKVVKRQGTMLSFESHLALPSQSSATGFGNFKYDPKLYLSDQLERCSSQMVAKPSAPQTGQLQASLFGSFGTLRPLPLPQTLSFIIPSHTIEFGSIVGSNKALAYQEKQSTDGCCDGMAGVNQSTNFGSFTAFKNFSAHEEHGMPKQDHTSAMVRDAAEGIQSIENSEIVQLSSIGTSNSTEARPDDTLIAPKGAMVRYSAEGSKSIENSEITQLSSIGTSNSTEAEPGDTLIAPKGAMLRYAAEGGQSTENSEITQLSSIGTSNSTEAQPGDTVTAPKGSEGTPMSKFVPSRTHGSSDSLLQGSRDVQESIVAEQPSDSLDVEEIPFVKTSPLWAQIEAMEVFRKVPQRPNFHKCQQHVPELREGMALGLMLSFANLAESVKRLCIEDDDAVFEEKMKGVSLLEADGFDVEHLRSRLETLLRIKKGRANLQGTIKDLEEKFSHEETQRHTQIGVLNMTVRQLELQVCLFRRMMQSAISQELSDASEISRLKTEVSKLEQCFSSATASPW</sequence>
<dbReference type="InterPro" id="IPR007930">
    <property type="entry name" value="DUF724"/>
</dbReference>
<feature type="region of interest" description="Disordered" evidence="4">
    <location>
        <begin position="1"/>
        <end position="30"/>
    </location>
</feature>
<proteinExistence type="predicted"/>
<feature type="coiled-coil region" evidence="3">
    <location>
        <begin position="867"/>
        <end position="894"/>
    </location>
</feature>
<feature type="domain" description="Agenet" evidence="5">
    <location>
        <begin position="187"/>
        <end position="253"/>
    </location>
</feature>
<protein>
    <recommendedName>
        <fullName evidence="5">Agenet domain-containing protein</fullName>
    </recommendedName>
</protein>
<evidence type="ECO:0000313" key="6">
    <source>
        <dbReference type="EMBL" id="CAD6335179.1"/>
    </source>
</evidence>
<dbReference type="Pfam" id="PF05266">
    <property type="entry name" value="DUF724"/>
    <property type="match status" value="1"/>
</dbReference>
<dbReference type="InterPro" id="IPR014002">
    <property type="entry name" value="Agenet_dom_plant"/>
</dbReference>
<feature type="compositionally biased region" description="Basic residues" evidence="4">
    <location>
        <begin position="1"/>
        <end position="12"/>
    </location>
</feature>